<comment type="caution">
    <text evidence="2">The sequence shown here is derived from an EMBL/GenBank/DDBJ whole genome shotgun (WGS) entry which is preliminary data.</text>
</comment>
<dbReference type="Gene3D" id="2.130.10.10">
    <property type="entry name" value="YVTN repeat-like/Quinoprotein amine dehydrogenase"/>
    <property type="match status" value="1"/>
</dbReference>
<gene>
    <name evidence="2" type="ORF">GCM10007028_12480</name>
</gene>
<dbReference type="Proteomes" id="UP000636004">
    <property type="component" value="Unassembled WGS sequence"/>
</dbReference>
<dbReference type="Pfam" id="PF13585">
    <property type="entry name" value="CHU_C"/>
    <property type="match status" value="1"/>
</dbReference>
<dbReference type="InterPro" id="IPR011047">
    <property type="entry name" value="Quinoprotein_ADH-like_sf"/>
</dbReference>
<evidence type="ECO:0000256" key="1">
    <source>
        <dbReference type="SAM" id="SignalP"/>
    </source>
</evidence>
<organism evidence="2 3">
    <name type="scientific">Algibacter mikhailovii</name>
    <dbReference type="NCBI Taxonomy" id="425498"/>
    <lineage>
        <taxon>Bacteria</taxon>
        <taxon>Pseudomonadati</taxon>
        <taxon>Bacteroidota</taxon>
        <taxon>Flavobacteriia</taxon>
        <taxon>Flavobacteriales</taxon>
        <taxon>Flavobacteriaceae</taxon>
        <taxon>Algibacter</taxon>
    </lineage>
</organism>
<dbReference type="InterPro" id="IPR011044">
    <property type="entry name" value="Quino_amine_DH_bsu"/>
</dbReference>
<dbReference type="NCBIfam" id="TIGR04131">
    <property type="entry name" value="Bac_Flav_CTERM"/>
    <property type="match status" value="1"/>
</dbReference>
<dbReference type="EMBL" id="BMWZ01000003">
    <property type="protein sequence ID" value="GGZ76756.1"/>
    <property type="molecule type" value="Genomic_DNA"/>
</dbReference>
<name>A0A918QWL9_9FLAO</name>
<dbReference type="RefSeq" id="WP_189359937.1">
    <property type="nucleotide sequence ID" value="NZ_BMWZ01000003.1"/>
</dbReference>
<dbReference type="SUPFAM" id="SSF50998">
    <property type="entry name" value="Quinoprotein alcohol dehydrogenase-like"/>
    <property type="match status" value="1"/>
</dbReference>
<dbReference type="InterPro" id="IPR026341">
    <property type="entry name" value="T9SS_type_B"/>
</dbReference>
<feature type="chain" id="PRO_5037112349" description="T9SS type B sorting domain-containing protein" evidence="1">
    <location>
        <begin position="19"/>
        <end position="904"/>
    </location>
</feature>
<protein>
    <recommendedName>
        <fullName evidence="4">T9SS type B sorting domain-containing protein</fullName>
    </recommendedName>
</protein>
<feature type="signal peptide" evidence="1">
    <location>
        <begin position="1"/>
        <end position="18"/>
    </location>
</feature>
<keyword evidence="3" id="KW-1185">Reference proteome</keyword>
<evidence type="ECO:0008006" key="4">
    <source>
        <dbReference type="Google" id="ProtNLM"/>
    </source>
</evidence>
<dbReference type="SUPFAM" id="SSF50969">
    <property type="entry name" value="YVTN repeat-like/Quinoprotein amine dehydrogenase"/>
    <property type="match status" value="1"/>
</dbReference>
<evidence type="ECO:0000313" key="2">
    <source>
        <dbReference type="EMBL" id="GGZ76756.1"/>
    </source>
</evidence>
<dbReference type="InterPro" id="IPR015943">
    <property type="entry name" value="WD40/YVTN_repeat-like_dom_sf"/>
</dbReference>
<accession>A0A918QWL9</accession>
<dbReference type="AlphaFoldDB" id="A0A918QWL9"/>
<reference evidence="2" key="2">
    <citation type="submission" date="2020-09" db="EMBL/GenBank/DDBJ databases">
        <authorList>
            <person name="Sun Q."/>
            <person name="Kim S."/>
        </authorList>
    </citation>
    <scope>NUCLEOTIDE SEQUENCE</scope>
    <source>
        <strain evidence="2">KCTC 12710</strain>
    </source>
</reference>
<reference evidence="2" key="1">
    <citation type="journal article" date="2014" name="Int. J. Syst. Evol. Microbiol.">
        <title>Complete genome sequence of Corynebacterium casei LMG S-19264T (=DSM 44701T), isolated from a smear-ripened cheese.</title>
        <authorList>
            <consortium name="US DOE Joint Genome Institute (JGI-PGF)"/>
            <person name="Walter F."/>
            <person name="Albersmeier A."/>
            <person name="Kalinowski J."/>
            <person name="Ruckert C."/>
        </authorList>
    </citation>
    <scope>NUCLEOTIDE SEQUENCE</scope>
    <source>
        <strain evidence="2">KCTC 12710</strain>
    </source>
</reference>
<keyword evidence="1" id="KW-0732">Signal</keyword>
<evidence type="ECO:0000313" key="3">
    <source>
        <dbReference type="Proteomes" id="UP000636004"/>
    </source>
</evidence>
<proteinExistence type="predicted"/>
<sequence>MKKALFLIFCVLRLTTYAQNEATNWYFGFNSGIKFNLANNTVSALSDGKLNTIEGCATISDDLGKLLFYTDGITVWNRNNDIMRNGTGLRGDPSSTQSAIIVPKPNSDTIYYIFTVDDHSFDFFGNPLPHYGLNYSVVDISLDNGLGEIISKNINLLQECSEKITAVIKNCITGSIWVIGFASQNSNTDIFDTFHAFEIGDSGVSPFAVKSTFNISILDKRGYLKLSPDGTKMACANAIDGLYLYDFDANTGKVSNQIPLTIDFKADRPYGVEFSPNNQLLYVSSSNDFFDFENPRNNDIESNHKSLLTQFNLNATNIDASAITIDDRNLFRGALQLGPNGKIYRALSGTYFNGKNALGVINTPNQLGVACDYKHNAISLGASESSQGLPPFISSFFNKKIDIIKNGKSTSSLGLCAGDSYTLSADIIPNATYSWTRDKIELSETSSTLEILESGYYEVYINPNNGDCAIEGEAFVTFNANPEALNNTLLQCDDDSDGLTIFNLEESISALTNNKPDRTVKFFSNASRTNEILEDAYRNTTNPQTIFVKVIDDITDCFSFSELTLEVSVTSAEDFDLTVCDDDGVEDGLHSFDLNQAGNNITENLSSDLTINYYETYNDALLEQNKLNTSYSNTTPNFQTIFARLENNNSCYSINSINLIVNALPNITFDEETFYCLNTFPKPITINAGDLDSINSYSYQWSTGERSHEINVNEIGIYSVTITNSFGCSKTKRITVAPSNIATFESVNITDASENNTITVITSGDGAYQYQLLDSKNSVITPFQDSNIFLNVFPGIYTISVRDTKNDCGITTNKVSVIGFPKFFTPNNDGYHDTWQIYGVSEMFQPNTKIQIFNRYGKLIKELNPLGEGWNGSLNGIKLPADDYWFSVTLQDGRVYKNHFALIN</sequence>